<dbReference type="InterPro" id="IPR036549">
    <property type="entry name" value="CX6/COA6-like_sf"/>
</dbReference>
<dbReference type="AlphaFoldDB" id="A0A4X2M5I7"/>
<dbReference type="GO" id="GO:0005739">
    <property type="term" value="C:mitochondrion"/>
    <property type="evidence" value="ECO:0007669"/>
    <property type="project" value="UniProtKB-SubCell"/>
</dbReference>
<keyword evidence="4" id="KW-1185">Reference proteome</keyword>
<dbReference type="PANTHER" id="PTHR11387">
    <property type="entry name" value="CYTOCHROME C OXIDASE SUBUNIT 6B"/>
    <property type="match status" value="1"/>
</dbReference>
<reference evidence="4" key="1">
    <citation type="submission" date="2018-12" db="EMBL/GenBank/DDBJ databases">
        <authorList>
            <person name="Yazar S."/>
        </authorList>
    </citation>
    <scope>NUCLEOTIDE SEQUENCE [LARGE SCALE GENOMIC DNA]</scope>
</reference>
<reference evidence="3" key="3">
    <citation type="submission" date="2025-09" db="UniProtKB">
        <authorList>
            <consortium name="Ensembl"/>
        </authorList>
    </citation>
    <scope>IDENTIFICATION</scope>
</reference>
<dbReference type="SUPFAM" id="SSF47694">
    <property type="entry name" value="Cytochrome c oxidase subunit h"/>
    <property type="match status" value="1"/>
</dbReference>
<accession>A0A4X2M5I7</accession>
<reference evidence="3" key="2">
    <citation type="submission" date="2025-08" db="UniProtKB">
        <authorList>
            <consortium name="Ensembl"/>
        </authorList>
    </citation>
    <scope>IDENTIFICATION</scope>
</reference>
<name>A0A4X2M5I7_VOMUR</name>
<proteinExistence type="predicted"/>
<dbReference type="GO" id="GO:0045277">
    <property type="term" value="C:respiratory chain complex IV"/>
    <property type="evidence" value="ECO:0007669"/>
    <property type="project" value="InterPro"/>
</dbReference>
<protein>
    <submittedName>
        <fullName evidence="3">Uncharacterized protein</fullName>
    </submittedName>
</protein>
<evidence type="ECO:0000313" key="4">
    <source>
        <dbReference type="Proteomes" id="UP000314987"/>
    </source>
</evidence>
<evidence type="ECO:0000313" key="3">
    <source>
        <dbReference type="Ensembl" id="ENSVURP00010028795.1"/>
    </source>
</evidence>
<dbReference type="InterPro" id="IPR003213">
    <property type="entry name" value="Cyt_c_oxidase_su6B"/>
</dbReference>
<sequence>MSEDIKTNIRNHHTVPFDSRFLHQNQTCNCWQNHLDFHHCEKAMNKRCGITACME</sequence>
<organism evidence="3 4">
    <name type="scientific">Vombatus ursinus</name>
    <name type="common">Common wombat</name>
    <dbReference type="NCBI Taxonomy" id="29139"/>
    <lineage>
        <taxon>Eukaryota</taxon>
        <taxon>Metazoa</taxon>
        <taxon>Chordata</taxon>
        <taxon>Craniata</taxon>
        <taxon>Vertebrata</taxon>
        <taxon>Euteleostomi</taxon>
        <taxon>Mammalia</taxon>
        <taxon>Metatheria</taxon>
        <taxon>Diprotodontia</taxon>
        <taxon>Vombatidae</taxon>
        <taxon>Vombatus</taxon>
    </lineage>
</organism>
<dbReference type="STRING" id="29139.ENSVURP00010028795"/>
<dbReference type="Ensembl" id="ENSVURT00010032803.1">
    <property type="protein sequence ID" value="ENSVURP00010028795.1"/>
    <property type="gene ID" value="ENSVURG00010022037.1"/>
</dbReference>
<evidence type="ECO:0000256" key="1">
    <source>
        <dbReference type="ARBA" id="ARBA00004173"/>
    </source>
</evidence>
<dbReference type="Proteomes" id="UP000314987">
    <property type="component" value="Unassembled WGS sequence"/>
</dbReference>
<dbReference type="GeneTree" id="ENSGT01140000282898"/>
<dbReference type="Gene3D" id="1.10.10.140">
    <property type="entry name" value="Cytochrome c oxidase, subunit VIb"/>
    <property type="match status" value="1"/>
</dbReference>
<keyword evidence="2" id="KW-0496">Mitochondrion</keyword>
<comment type="subcellular location">
    <subcellularLocation>
        <location evidence="1">Mitochondrion</location>
    </subcellularLocation>
</comment>
<evidence type="ECO:0000256" key="2">
    <source>
        <dbReference type="ARBA" id="ARBA00023128"/>
    </source>
</evidence>